<proteinExistence type="predicted"/>
<dbReference type="PANTHER" id="PTHR47469:SF2">
    <property type="entry name" value="OS06G0597600 PROTEIN"/>
    <property type="match status" value="1"/>
</dbReference>
<evidence type="ECO:0000313" key="2">
    <source>
        <dbReference type="EMBL" id="RDK45272.1"/>
    </source>
</evidence>
<dbReference type="InterPro" id="IPR053212">
    <property type="entry name" value="DHP_3-monooxygenase"/>
</dbReference>
<dbReference type="AlphaFoldDB" id="A0A370PSV3"/>
<dbReference type="PANTHER" id="PTHR47469">
    <property type="entry name" value="MONOOXYGENASE-LIKE"/>
    <property type="match status" value="1"/>
</dbReference>
<dbReference type="InterPro" id="IPR054707">
    <property type="entry name" value="DhpH_subs-bd"/>
</dbReference>
<dbReference type="EMBL" id="KZ851848">
    <property type="protein sequence ID" value="RDK45272.1"/>
    <property type="molecule type" value="Genomic_DNA"/>
</dbReference>
<dbReference type="Pfam" id="PF22607">
    <property type="entry name" value="FAD_binding-like"/>
    <property type="match status" value="1"/>
</dbReference>
<organism evidence="2 3">
    <name type="scientific">Aspergillus phoenicis ATCC 13157</name>
    <dbReference type="NCBI Taxonomy" id="1353007"/>
    <lineage>
        <taxon>Eukaryota</taxon>
        <taxon>Fungi</taxon>
        <taxon>Dikarya</taxon>
        <taxon>Ascomycota</taxon>
        <taxon>Pezizomycotina</taxon>
        <taxon>Eurotiomycetes</taxon>
        <taxon>Eurotiomycetidae</taxon>
        <taxon>Eurotiales</taxon>
        <taxon>Aspergillaceae</taxon>
        <taxon>Aspergillus</taxon>
    </lineage>
</organism>
<evidence type="ECO:0000313" key="3">
    <source>
        <dbReference type="Proteomes" id="UP000254937"/>
    </source>
</evidence>
<accession>A0A370PSV3</accession>
<dbReference type="InterPro" id="IPR036188">
    <property type="entry name" value="FAD/NAD-bd_sf"/>
</dbReference>
<dbReference type="Gene3D" id="3.30.9.60">
    <property type="match status" value="1"/>
</dbReference>
<evidence type="ECO:0000259" key="1">
    <source>
        <dbReference type="Pfam" id="PF22607"/>
    </source>
</evidence>
<dbReference type="SUPFAM" id="SSF54373">
    <property type="entry name" value="FAD-linked reductases, C-terminal domain"/>
    <property type="match status" value="1"/>
</dbReference>
<feature type="domain" description="2,6-dihydroxypyridine 3-monooxygenase substrate binding" evidence="1">
    <location>
        <begin position="212"/>
        <end position="346"/>
    </location>
</feature>
<reference evidence="2 3" key="1">
    <citation type="submission" date="2018-07" db="EMBL/GenBank/DDBJ databases">
        <title>Section-level genome sequencing of Aspergillus section Nigri to investigate inter- and intra-species variation.</title>
        <authorList>
            <consortium name="DOE Joint Genome Institute"/>
            <person name="Vesth T.C."/>
            <person name="Nybo J.L."/>
            <person name="Theobald S."/>
            <person name="Frisvad J.C."/>
            <person name="Larsen T.O."/>
            <person name="Nielsen K.F."/>
            <person name="Hoof J.B."/>
            <person name="Brandl J."/>
            <person name="Salamov A."/>
            <person name="Riley R."/>
            <person name="Gladden J.M."/>
            <person name="Phatale P."/>
            <person name="Nielsen M.T."/>
            <person name="Lyhne E.K."/>
            <person name="Kogle M.E."/>
            <person name="Strasser K."/>
            <person name="McDonnell E."/>
            <person name="Barry K."/>
            <person name="Clum A."/>
            <person name="Chen C."/>
            <person name="Nolan M."/>
            <person name="Sandor L."/>
            <person name="Kuo A."/>
            <person name="Lipzen A."/>
            <person name="Hainaut M."/>
            <person name="Drula E."/>
            <person name="Tsang A."/>
            <person name="Magnuson J.K."/>
            <person name="Henrissat B."/>
            <person name="Wiebenga A."/>
            <person name="Simmons B.A."/>
            <person name="Makela M.R."/>
            <person name="De vries R.P."/>
            <person name="Grigoriev I.V."/>
            <person name="Mortensen U.H."/>
            <person name="Baker S.E."/>
            <person name="Andersen M.R."/>
        </authorList>
    </citation>
    <scope>NUCLEOTIDE SEQUENCE [LARGE SCALE GENOMIC DNA]</scope>
    <source>
        <strain evidence="2 3">ATCC 13157</strain>
    </source>
</reference>
<dbReference type="SUPFAM" id="SSF51905">
    <property type="entry name" value="FAD/NAD(P)-binding domain"/>
    <property type="match status" value="1"/>
</dbReference>
<sequence length="565" mass="62127">MASPSPMKIIIVGGSLSALMQGITLHQQGHSIHILEQSPTPTPVSHMAGVSIGPDVQTFLSRFDRVSHIPLGIPATQLQSVDHSGQPKPFFRLQRIMTSWDALYFRLRANYDGLASDYIPNPPDPLSTLPDESSCDARARARYEYGQRVVDISEIPSTGQLAIVTESTSSSTRATTTYTADLVLGADGPRSTVRQLFLPPSPQGDNKTHRKYAGYLAWRAIIPESRITPATLAIFQSNISYLIRKRPTHGSHIVVYHIPGPNGSITPGTRYLNFCWYENVPAHNLPTLMTDIHGVRHHTTVAPGLVPPRIWNLQRAQAAEDMLDFPAPFRELLSLIDAPFLHLITDYPPAERTCFLGGKVRLVGDAVTLMRPHAAFSTNQAAAHAALMGRWLDREATAGMSEKEWEYQVARSAELHWARSIWYGEYLQNWSMVLAAGGGLLGEVLVWVATSWAATHAPFYFPIFDLSVGVEMYAVADPETRSILDHQIIPSFTSFTSASSPWGDPNPTNNLSHFITSANATERAAAAIIKTNTSSTLLIIAATTRFRCTTLNEVKNSARTPKIAC</sequence>
<dbReference type="PRINTS" id="PR00420">
    <property type="entry name" value="RNGMNOXGNASE"/>
</dbReference>
<dbReference type="Proteomes" id="UP000254937">
    <property type="component" value="Unassembled WGS sequence"/>
</dbReference>
<gene>
    <name evidence="2" type="ORF">M752DRAFT_312955</name>
</gene>
<keyword evidence="3" id="KW-1185">Reference proteome</keyword>
<dbReference type="Gene3D" id="3.50.50.60">
    <property type="entry name" value="FAD/NAD(P)-binding domain"/>
    <property type="match status" value="1"/>
</dbReference>
<name>A0A370PSV3_ASPPH</name>
<protein>
    <submittedName>
        <fullName evidence="2">FAD/NAD(P)-binding domain-containing protein</fullName>
    </submittedName>
</protein>